<feature type="transmembrane region" description="Helical" evidence="10">
    <location>
        <begin position="337"/>
        <end position="363"/>
    </location>
</feature>
<dbReference type="PROSITE" id="PS00107">
    <property type="entry name" value="PROTEIN_KINASE_ATP"/>
    <property type="match status" value="1"/>
</dbReference>
<keyword evidence="6" id="KW-1015">Disulfide bond</keyword>
<evidence type="ECO:0000259" key="13">
    <source>
        <dbReference type="PROSITE" id="PS50026"/>
    </source>
</evidence>
<evidence type="ECO:0000313" key="15">
    <source>
        <dbReference type="Proteomes" id="UP001497444"/>
    </source>
</evidence>
<feature type="region of interest" description="Disordered" evidence="9">
    <location>
        <begin position="738"/>
        <end position="762"/>
    </location>
</feature>
<evidence type="ECO:0000256" key="4">
    <source>
        <dbReference type="ARBA" id="ARBA00022777"/>
    </source>
</evidence>
<keyword evidence="10" id="KW-0472">Membrane</keyword>
<dbReference type="SUPFAM" id="SSF57196">
    <property type="entry name" value="EGF/Laminin"/>
    <property type="match status" value="1"/>
</dbReference>
<keyword evidence="1" id="KW-0808">Transferase</keyword>
<evidence type="ECO:0000256" key="7">
    <source>
        <dbReference type="PROSITE-ProRule" id="PRU00076"/>
    </source>
</evidence>
<evidence type="ECO:0008006" key="16">
    <source>
        <dbReference type="Google" id="ProtNLM"/>
    </source>
</evidence>
<evidence type="ECO:0000256" key="9">
    <source>
        <dbReference type="SAM" id="MobiDB-lite"/>
    </source>
</evidence>
<evidence type="ECO:0000256" key="6">
    <source>
        <dbReference type="ARBA" id="ARBA00023157"/>
    </source>
</evidence>
<feature type="binding site" evidence="8">
    <location>
        <position position="441"/>
    </location>
    <ligand>
        <name>ATP</name>
        <dbReference type="ChEBI" id="CHEBI:30616"/>
    </ligand>
</feature>
<dbReference type="PANTHER" id="PTHR46008">
    <property type="entry name" value="LEAF RUST 10 DISEASE-RESISTANCE LOCUS RECEPTOR-LIKE PROTEIN KINASE-LIKE 1.4"/>
    <property type="match status" value="1"/>
</dbReference>
<dbReference type="SUPFAM" id="SSF56112">
    <property type="entry name" value="Protein kinase-like (PK-like)"/>
    <property type="match status" value="1"/>
</dbReference>
<dbReference type="InterPro" id="IPR011009">
    <property type="entry name" value="Kinase-like_dom_sf"/>
</dbReference>
<dbReference type="PANTHER" id="PTHR46008:SF48">
    <property type="entry name" value="PROTEIN KINASE DOMAIN-CONTAINING PROTEIN"/>
    <property type="match status" value="1"/>
</dbReference>
<sequence length="762" mass="81699">MRALGHAKLFVVFLVVASLPAVLTRSLEGTSNSCLSQCGSVTIPYPFGTSPGCGLPEFSLNCTSDAGSNFSANPVLLLAPACGPSGNFYQVTSISANTLIINATNLVAASCDETVGSGNSSISACLGPASAPYVFTSHNNLFAVECNGWGQLYGDGEFVGQCSIGCTGTSQNEIAYCHNFECCNTPQFPNSVRNITIFGGGDCGRASVIYPSTYELGGKWGEWGVQLGWAIPGPSCQNATTLGNYSCAATATCLDAQFSGLTGYTCACNAGYYGDGYANGTGCHEINKCLNSTLNNCSPNAVCTNTTGGYYCNCTNGLSGDGSRDGTGCQSIRKRNLLLVAGLPTIVAVLVGLGGVLLALCCIKRTRKHKQFARRNFEALGKLQEIFTSLTDGESNTTTLFSLKELEKATNGFADDQKLGVGGFGTVYKGTMESGLIVAVKRTNRLDTSGAQQFLNEVALLSQVNHRNLVRLHGCCLETEVPMLVYEYVSNGNLSDHLQGGKSSERGHLTWLKRMQIAIETAEAITYLHSEANPPIYHRDVKSTNILLDNNYGVKVSDFGISKLIPLGATHVSTVAQGTPGYWDPEYFLSYQLTSKSDVYSFGVILLELITSQPPVNFNRDQNEMSLVAMCIPQIKEGNLEAIVDPMLLSSISEEKETTLQEIEKVAIMAMHCLAFKGDDRPSMKQVTEALHQIKGCYCQWNEGRRNMSSEFGVVGVHEMKLVQELELLQLIDANTPNSSQSSNTLSISDHSNNSSSLCVRK</sequence>
<dbReference type="InterPro" id="IPR017441">
    <property type="entry name" value="Protein_kinase_ATP_BS"/>
</dbReference>
<dbReference type="PROSITE" id="PS50026">
    <property type="entry name" value="EGF_3"/>
    <property type="match status" value="1"/>
</dbReference>
<feature type="signal peptide" evidence="11">
    <location>
        <begin position="1"/>
        <end position="24"/>
    </location>
</feature>
<dbReference type="Proteomes" id="UP001497444">
    <property type="component" value="Chromosome 7"/>
</dbReference>
<keyword evidence="10" id="KW-1133">Transmembrane helix</keyword>
<evidence type="ECO:0000256" key="5">
    <source>
        <dbReference type="ARBA" id="ARBA00022840"/>
    </source>
</evidence>
<evidence type="ECO:0000313" key="14">
    <source>
        <dbReference type="EMBL" id="CAK9276581.1"/>
    </source>
</evidence>
<reference evidence="14" key="1">
    <citation type="submission" date="2024-02" db="EMBL/GenBank/DDBJ databases">
        <authorList>
            <consortium name="ELIXIR-Norway"/>
            <consortium name="Elixir Norway"/>
        </authorList>
    </citation>
    <scope>NUCLEOTIDE SEQUENCE</scope>
</reference>
<dbReference type="InterPro" id="IPR000152">
    <property type="entry name" value="EGF-type_Asp/Asn_hydroxyl_site"/>
</dbReference>
<dbReference type="CDD" id="cd00054">
    <property type="entry name" value="EGF_CA"/>
    <property type="match status" value="1"/>
</dbReference>
<dbReference type="InterPro" id="IPR000742">
    <property type="entry name" value="EGF"/>
</dbReference>
<name>A0ABP0XFA1_9BRYO</name>
<dbReference type="Pfam" id="PF13947">
    <property type="entry name" value="GUB_WAK_bind"/>
    <property type="match status" value="1"/>
</dbReference>
<evidence type="ECO:0000259" key="12">
    <source>
        <dbReference type="PROSITE" id="PS50011"/>
    </source>
</evidence>
<dbReference type="Gene3D" id="2.10.25.10">
    <property type="entry name" value="Laminin"/>
    <property type="match status" value="1"/>
</dbReference>
<dbReference type="EMBL" id="OZ020102">
    <property type="protein sequence ID" value="CAK9276581.1"/>
    <property type="molecule type" value="Genomic_DNA"/>
</dbReference>
<gene>
    <name evidence="14" type="ORF">CSSPJE1EN1_LOCUS22059</name>
</gene>
<evidence type="ECO:0000256" key="1">
    <source>
        <dbReference type="ARBA" id="ARBA00022679"/>
    </source>
</evidence>
<dbReference type="Pfam" id="PF00069">
    <property type="entry name" value="Pkinase"/>
    <property type="match status" value="1"/>
</dbReference>
<keyword evidence="4" id="KW-0418">Kinase</keyword>
<keyword evidence="7" id="KW-0245">EGF-like domain</keyword>
<accession>A0ABP0XFA1</accession>
<dbReference type="SMART" id="SM00179">
    <property type="entry name" value="EGF_CA"/>
    <property type="match status" value="1"/>
</dbReference>
<evidence type="ECO:0000256" key="2">
    <source>
        <dbReference type="ARBA" id="ARBA00022729"/>
    </source>
</evidence>
<feature type="compositionally biased region" description="Low complexity" evidence="9">
    <location>
        <begin position="739"/>
        <end position="762"/>
    </location>
</feature>
<dbReference type="PROSITE" id="PS50011">
    <property type="entry name" value="PROTEIN_KINASE_DOM"/>
    <property type="match status" value="1"/>
</dbReference>
<dbReference type="InterPro" id="IPR000719">
    <property type="entry name" value="Prot_kinase_dom"/>
</dbReference>
<evidence type="ECO:0000256" key="11">
    <source>
        <dbReference type="SAM" id="SignalP"/>
    </source>
</evidence>
<dbReference type="Gene3D" id="3.30.200.20">
    <property type="entry name" value="Phosphorylase Kinase, domain 1"/>
    <property type="match status" value="1"/>
</dbReference>
<keyword evidence="15" id="KW-1185">Reference proteome</keyword>
<keyword evidence="3 8" id="KW-0547">Nucleotide-binding</keyword>
<keyword evidence="5 8" id="KW-0067">ATP-binding</keyword>
<dbReference type="InterPro" id="IPR008271">
    <property type="entry name" value="Ser/Thr_kinase_AS"/>
</dbReference>
<keyword evidence="10" id="KW-0812">Transmembrane</keyword>
<evidence type="ECO:0000256" key="3">
    <source>
        <dbReference type="ARBA" id="ARBA00022741"/>
    </source>
</evidence>
<dbReference type="SMART" id="SM00181">
    <property type="entry name" value="EGF"/>
    <property type="match status" value="2"/>
</dbReference>
<dbReference type="PROSITE" id="PS00010">
    <property type="entry name" value="ASX_HYDROXYL"/>
    <property type="match status" value="1"/>
</dbReference>
<keyword evidence="2 11" id="KW-0732">Signal</keyword>
<evidence type="ECO:0000256" key="8">
    <source>
        <dbReference type="PROSITE-ProRule" id="PRU10141"/>
    </source>
</evidence>
<dbReference type="Gene3D" id="1.10.510.10">
    <property type="entry name" value="Transferase(Phosphotransferase) domain 1"/>
    <property type="match status" value="1"/>
</dbReference>
<protein>
    <recommendedName>
        <fullName evidence="16">Protein kinase domain-containing protein</fullName>
    </recommendedName>
</protein>
<comment type="caution">
    <text evidence="7">Lacks conserved residue(s) required for the propagation of feature annotation.</text>
</comment>
<feature type="domain" description="Protein kinase" evidence="12">
    <location>
        <begin position="413"/>
        <end position="695"/>
    </location>
</feature>
<dbReference type="InterPro" id="IPR025287">
    <property type="entry name" value="WAK_GUB"/>
</dbReference>
<feature type="domain" description="EGF-like" evidence="13">
    <location>
        <begin position="285"/>
        <end position="324"/>
    </location>
</feature>
<evidence type="ECO:0000256" key="10">
    <source>
        <dbReference type="SAM" id="Phobius"/>
    </source>
</evidence>
<proteinExistence type="predicted"/>
<dbReference type="InterPro" id="IPR001881">
    <property type="entry name" value="EGF-like_Ca-bd_dom"/>
</dbReference>
<dbReference type="SMART" id="SM00220">
    <property type="entry name" value="S_TKc"/>
    <property type="match status" value="1"/>
</dbReference>
<feature type="chain" id="PRO_5045906407" description="Protein kinase domain-containing protein" evidence="11">
    <location>
        <begin position="25"/>
        <end position="762"/>
    </location>
</feature>
<organism evidence="14 15">
    <name type="scientific">Sphagnum jensenii</name>
    <dbReference type="NCBI Taxonomy" id="128206"/>
    <lineage>
        <taxon>Eukaryota</taxon>
        <taxon>Viridiplantae</taxon>
        <taxon>Streptophyta</taxon>
        <taxon>Embryophyta</taxon>
        <taxon>Bryophyta</taxon>
        <taxon>Sphagnophytina</taxon>
        <taxon>Sphagnopsida</taxon>
        <taxon>Sphagnales</taxon>
        <taxon>Sphagnaceae</taxon>
        <taxon>Sphagnum</taxon>
    </lineage>
</organism>
<dbReference type="CDD" id="cd14066">
    <property type="entry name" value="STKc_IRAK"/>
    <property type="match status" value="1"/>
</dbReference>
<dbReference type="PROSITE" id="PS00108">
    <property type="entry name" value="PROTEIN_KINASE_ST"/>
    <property type="match status" value="1"/>
</dbReference>